<protein>
    <submittedName>
        <fullName evidence="3">GNAT family N-acetyltransferase</fullName>
    </submittedName>
</protein>
<dbReference type="PANTHER" id="PTHR47403">
    <property type="entry name" value="LOC100145250 PROTEIN"/>
    <property type="match status" value="1"/>
</dbReference>
<evidence type="ECO:0000313" key="4">
    <source>
        <dbReference type="Proteomes" id="UP001321018"/>
    </source>
</evidence>
<accession>A0AAP2YXX6</accession>
<organism evidence="3 4">
    <name type="scientific">Natronoglomus mannanivorans</name>
    <dbReference type="NCBI Taxonomy" id="2979990"/>
    <lineage>
        <taxon>Archaea</taxon>
        <taxon>Methanobacteriati</taxon>
        <taxon>Methanobacteriota</taxon>
        <taxon>Stenosarchaea group</taxon>
        <taxon>Halobacteria</taxon>
        <taxon>Halobacteriales</taxon>
        <taxon>Natrialbaceae</taxon>
        <taxon>Natronoglomus</taxon>
    </lineage>
</organism>
<dbReference type="Pfam" id="PF00583">
    <property type="entry name" value="Acetyltransf_1"/>
    <property type="match status" value="1"/>
</dbReference>
<evidence type="ECO:0000259" key="2">
    <source>
        <dbReference type="PROSITE" id="PS51186"/>
    </source>
</evidence>
<dbReference type="AlphaFoldDB" id="A0AAP2YXX6"/>
<dbReference type="GO" id="GO:0016747">
    <property type="term" value="F:acyltransferase activity, transferring groups other than amino-acyl groups"/>
    <property type="evidence" value="ECO:0007669"/>
    <property type="project" value="InterPro"/>
</dbReference>
<dbReference type="RefSeq" id="WP_338002671.1">
    <property type="nucleotide sequence ID" value="NZ_JAOPKA010000002.1"/>
</dbReference>
<evidence type="ECO:0000256" key="1">
    <source>
        <dbReference type="SAM" id="MobiDB-lite"/>
    </source>
</evidence>
<dbReference type="SUPFAM" id="SSF55729">
    <property type="entry name" value="Acyl-CoA N-acyltransferases (Nat)"/>
    <property type="match status" value="1"/>
</dbReference>
<dbReference type="PROSITE" id="PS51186">
    <property type="entry name" value="GNAT"/>
    <property type="match status" value="1"/>
</dbReference>
<feature type="region of interest" description="Disordered" evidence="1">
    <location>
        <begin position="55"/>
        <end position="89"/>
    </location>
</feature>
<feature type="compositionally biased region" description="Acidic residues" evidence="1">
    <location>
        <begin position="65"/>
        <end position="88"/>
    </location>
</feature>
<gene>
    <name evidence="3" type="ORF">OB960_05390</name>
</gene>
<dbReference type="CDD" id="cd04301">
    <property type="entry name" value="NAT_SF"/>
    <property type="match status" value="1"/>
</dbReference>
<dbReference type="Proteomes" id="UP001321018">
    <property type="component" value="Unassembled WGS sequence"/>
</dbReference>
<dbReference type="EMBL" id="JAOPKA010000002">
    <property type="protein sequence ID" value="MCU4740833.1"/>
    <property type="molecule type" value="Genomic_DNA"/>
</dbReference>
<comment type="caution">
    <text evidence="3">The sequence shown here is derived from an EMBL/GenBank/DDBJ whole genome shotgun (WGS) entry which is preliminary data.</text>
</comment>
<dbReference type="PANTHER" id="PTHR47403:SF6">
    <property type="entry name" value="N-ACETYLTRANSFERASE DOMAIN-CONTAINING PROTEIN"/>
    <property type="match status" value="1"/>
</dbReference>
<reference evidence="3" key="1">
    <citation type="submission" date="2022-09" db="EMBL/GenBank/DDBJ databases">
        <title>Enrichment on poylsaccharides allowed isolation of novel metabolic and taxonomic groups of Haloarchaea.</title>
        <authorList>
            <person name="Sorokin D.Y."/>
            <person name="Elcheninov A.G."/>
            <person name="Khizhniak T.V."/>
            <person name="Kolganova T.V."/>
            <person name="Kublanov I.V."/>
        </authorList>
    </citation>
    <scope>NUCLEOTIDE SEQUENCE</scope>
    <source>
        <strain evidence="3">AArc-xg1-1</strain>
    </source>
</reference>
<evidence type="ECO:0000313" key="3">
    <source>
        <dbReference type="EMBL" id="MCU4740833.1"/>
    </source>
</evidence>
<dbReference type="Gene3D" id="3.40.630.30">
    <property type="match status" value="1"/>
</dbReference>
<name>A0AAP2YXX6_9EURY</name>
<proteinExistence type="predicted"/>
<dbReference type="InterPro" id="IPR000182">
    <property type="entry name" value="GNAT_dom"/>
</dbReference>
<sequence>MDLEPETELEIEIRRATPDDYEAVVEMTSDIWADRGGDYLPEIYHDWLEDEGAEDKKTFVAEVSERDDEVENNDADGDGEGEGEDTADGDLAGIVQGVMLSPEEAWFQSMRVDSDYRRMGVSQRLNEACFEWASGQGATVGRVMIFSWNAPSLGAARTGGFEPVTEFRWAHPDPDPNASSPDGYATTDDAAAAWRYWTDSATREHLGGLALAPEESWALRELTREDLEEQPVFATVGEGGVCAMAYRNRTYERTTDDGEVRRWAEYGVGAWDDVGAARSLFAAIARDAADLEADETRVCIPETATAVSDAAYTAGGISEEPDFVLEIDLTSRR</sequence>
<dbReference type="InterPro" id="IPR016181">
    <property type="entry name" value="Acyl_CoA_acyltransferase"/>
</dbReference>
<feature type="domain" description="N-acetyltransferase" evidence="2">
    <location>
        <begin position="11"/>
        <end position="182"/>
    </location>
</feature>